<protein>
    <recommendedName>
        <fullName evidence="4">PepSY domain-containing protein</fullName>
    </recommendedName>
</protein>
<dbReference type="AlphaFoldDB" id="A0A258HP96"/>
<evidence type="ECO:0000313" key="3">
    <source>
        <dbReference type="Proteomes" id="UP000216147"/>
    </source>
</evidence>
<dbReference type="Gene3D" id="3.10.450.40">
    <property type="match status" value="1"/>
</dbReference>
<proteinExistence type="predicted"/>
<dbReference type="Proteomes" id="UP000216147">
    <property type="component" value="Unassembled WGS sequence"/>
</dbReference>
<gene>
    <name evidence="2" type="ORF">B7Y86_02675</name>
</gene>
<sequence>MTRKKLVVGLSAAALVAAAAIGGAAVAANSGAPKQDERSEIAAVNGARVSLGQAVVIAERQGSGKAMEASFDDESGRSWEVEIAAGDHVATYVVDMATGAVTAAAEEADEAGEGPEDND</sequence>
<accession>A0A258HP96</accession>
<reference evidence="2 3" key="1">
    <citation type="submission" date="2017-03" db="EMBL/GenBank/DDBJ databases">
        <title>Lifting the veil on microbial sulfur biogeochemistry in mining wastewaters.</title>
        <authorList>
            <person name="Kantor R.S."/>
            <person name="Colenbrander Nelson T."/>
            <person name="Marshall S."/>
            <person name="Bennett D."/>
            <person name="Apte S."/>
            <person name="Camacho D."/>
            <person name="Thomas B.C."/>
            <person name="Warren L.A."/>
            <person name="Banfield J.F."/>
        </authorList>
    </citation>
    <scope>NUCLEOTIDE SEQUENCE [LARGE SCALE GENOMIC DNA]</scope>
    <source>
        <strain evidence="2">32-68-21</strain>
    </source>
</reference>
<feature type="chain" id="PRO_5012378409" description="PepSY domain-containing protein" evidence="1">
    <location>
        <begin position="28"/>
        <end position="119"/>
    </location>
</feature>
<feature type="signal peptide" evidence="1">
    <location>
        <begin position="1"/>
        <end position="27"/>
    </location>
</feature>
<dbReference type="EMBL" id="NCEQ01000002">
    <property type="protein sequence ID" value="OYX58609.1"/>
    <property type="molecule type" value="Genomic_DNA"/>
</dbReference>
<comment type="caution">
    <text evidence="2">The sequence shown here is derived from an EMBL/GenBank/DDBJ whole genome shotgun (WGS) entry which is preliminary data.</text>
</comment>
<organism evidence="2 3">
    <name type="scientific">Brevundimonas subvibrioides</name>
    <dbReference type="NCBI Taxonomy" id="74313"/>
    <lineage>
        <taxon>Bacteria</taxon>
        <taxon>Pseudomonadati</taxon>
        <taxon>Pseudomonadota</taxon>
        <taxon>Alphaproteobacteria</taxon>
        <taxon>Caulobacterales</taxon>
        <taxon>Caulobacteraceae</taxon>
        <taxon>Brevundimonas</taxon>
    </lineage>
</organism>
<keyword evidence="1" id="KW-0732">Signal</keyword>
<evidence type="ECO:0000256" key="1">
    <source>
        <dbReference type="SAM" id="SignalP"/>
    </source>
</evidence>
<name>A0A258HP96_9CAUL</name>
<evidence type="ECO:0000313" key="2">
    <source>
        <dbReference type="EMBL" id="OYX58609.1"/>
    </source>
</evidence>
<evidence type="ECO:0008006" key="4">
    <source>
        <dbReference type="Google" id="ProtNLM"/>
    </source>
</evidence>